<dbReference type="InParanoid" id="A2E3I3"/>
<reference evidence="2" key="1">
    <citation type="submission" date="2006-10" db="EMBL/GenBank/DDBJ databases">
        <authorList>
            <person name="Amadeo P."/>
            <person name="Zhao Q."/>
            <person name="Wortman J."/>
            <person name="Fraser-Liggett C."/>
            <person name="Carlton J."/>
        </authorList>
    </citation>
    <scope>NUCLEOTIDE SEQUENCE</scope>
    <source>
        <strain evidence="2">G3</strain>
    </source>
</reference>
<dbReference type="VEuPathDB" id="TrichDB:TVAG_400750"/>
<sequence>MLSFVEREESMIEMLETIKTEDSSTVFQLIKDNFDLSDENYLWMLCRNIYHVAYANPMYISEIAKFALLINNSLDDKLKESYEAGLSIPIVIVNYDNPDDPAHSDIYPVVSSHESLYLFGILAHYKIVKFTDHLNSVFKLFHGKSSFQKTPIFNAIIPLLCSVAKTLDRECPYMMKQLKRYLEKKKPEILNELKAILNTEGEEDILITPCIKRPFDTKSQLFISDEALLQIAISNDDREYIQEYFSNPTKSTSMVLKASIITPSDFLVRDATVLHFCAFYGAIDCFKYLIMSGADIKAVESSDEHFGLDFFATASGNLEIYRIAEREFGGNLAQSLYSSVCFWNINITRWLVENRKTTFTRDLLIAAASTNNIKIVRFLINKGVTFWGDENEVEGNGEFDVEDLNVINVEVSEDFDADDLDSSPLEIAAQWDCFSIVILFCQALSMMPKELFKRTFITAVEASSLDIIRYLANHYSDLCTEELITAALKSSKDNDLEKSTKIIQELFPQYIEKS</sequence>
<evidence type="ECO:0000313" key="3">
    <source>
        <dbReference type="Proteomes" id="UP000001542"/>
    </source>
</evidence>
<dbReference type="VEuPathDB" id="TrichDB:TVAGG3_0647830"/>
<reference evidence="2" key="2">
    <citation type="journal article" date="2007" name="Science">
        <title>Draft genome sequence of the sexually transmitted pathogen Trichomonas vaginalis.</title>
        <authorList>
            <person name="Carlton J.M."/>
            <person name="Hirt R.P."/>
            <person name="Silva J.C."/>
            <person name="Delcher A.L."/>
            <person name="Schatz M."/>
            <person name="Zhao Q."/>
            <person name="Wortman J.R."/>
            <person name="Bidwell S.L."/>
            <person name="Alsmark U.C.M."/>
            <person name="Besteiro S."/>
            <person name="Sicheritz-Ponten T."/>
            <person name="Noel C.J."/>
            <person name="Dacks J.B."/>
            <person name="Foster P.G."/>
            <person name="Simillion C."/>
            <person name="Van de Peer Y."/>
            <person name="Miranda-Saavedra D."/>
            <person name="Barton G.J."/>
            <person name="Westrop G.D."/>
            <person name="Mueller S."/>
            <person name="Dessi D."/>
            <person name="Fiori P.L."/>
            <person name="Ren Q."/>
            <person name="Paulsen I."/>
            <person name="Zhang H."/>
            <person name="Bastida-Corcuera F.D."/>
            <person name="Simoes-Barbosa A."/>
            <person name="Brown M.T."/>
            <person name="Hayes R.D."/>
            <person name="Mukherjee M."/>
            <person name="Okumura C.Y."/>
            <person name="Schneider R."/>
            <person name="Smith A.J."/>
            <person name="Vanacova S."/>
            <person name="Villalvazo M."/>
            <person name="Haas B.J."/>
            <person name="Pertea M."/>
            <person name="Feldblyum T.V."/>
            <person name="Utterback T.R."/>
            <person name="Shu C.L."/>
            <person name="Osoegawa K."/>
            <person name="de Jong P.J."/>
            <person name="Hrdy I."/>
            <person name="Horvathova L."/>
            <person name="Zubacova Z."/>
            <person name="Dolezal P."/>
            <person name="Malik S.B."/>
            <person name="Logsdon J.M. Jr."/>
            <person name="Henze K."/>
            <person name="Gupta A."/>
            <person name="Wang C.C."/>
            <person name="Dunne R.L."/>
            <person name="Upcroft J.A."/>
            <person name="Upcroft P."/>
            <person name="White O."/>
            <person name="Salzberg S.L."/>
            <person name="Tang P."/>
            <person name="Chiu C.-H."/>
            <person name="Lee Y.-S."/>
            <person name="Embley T.M."/>
            <person name="Coombs G.H."/>
            <person name="Mottram J.C."/>
            <person name="Tachezy J."/>
            <person name="Fraser-Liggett C.M."/>
            <person name="Johnson P.J."/>
        </authorList>
    </citation>
    <scope>NUCLEOTIDE SEQUENCE [LARGE SCALE GENOMIC DNA]</scope>
    <source>
        <strain evidence="2">G3</strain>
    </source>
</reference>
<evidence type="ECO:0000313" key="2">
    <source>
        <dbReference type="EMBL" id="EAY12749.1"/>
    </source>
</evidence>
<keyword evidence="3" id="KW-1185">Reference proteome</keyword>
<dbReference type="EMBL" id="DS113296">
    <property type="protein sequence ID" value="EAY12749.1"/>
    <property type="molecule type" value="Genomic_DNA"/>
</dbReference>
<dbReference type="PANTHER" id="PTHR24159">
    <property type="match status" value="1"/>
</dbReference>
<dbReference type="InterPro" id="IPR002110">
    <property type="entry name" value="Ankyrin_rpt"/>
</dbReference>
<proteinExistence type="predicted"/>
<dbReference type="SMART" id="SM00248">
    <property type="entry name" value="ANK"/>
    <property type="match status" value="2"/>
</dbReference>
<dbReference type="Gene3D" id="1.25.40.20">
    <property type="entry name" value="Ankyrin repeat-containing domain"/>
    <property type="match status" value="1"/>
</dbReference>
<dbReference type="AlphaFoldDB" id="A2E3I3"/>
<dbReference type="PANTHER" id="PTHR24159:SF5">
    <property type="entry name" value="ANK_REP_REGION DOMAIN-CONTAINING PROTEIN"/>
    <property type="match status" value="1"/>
</dbReference>
<protein>
    <submittedName>
        <fullName evidence="2">Uncharacterized protein</fullName>
    </submittedName>
</protein>
<dbReference type="InterPro" id="IPR036770">
    <property type="entry name" value="Ankyrin_rpt-contain_sf"/>
</dbReference>
<accession>A2E3I3</accession>
<name>A2E3I3_TRIV3</name>
<dbReference type="Proteomes" id="UP000001542">
    <property type="component" value="Unassembled WGS sequence"/>
</dbReference>
<gene>
    <name evidence="2" type="ORF">TVAG_400750</name>
</gene>
<evidence type="ECO:0000256" key="1">
    <source>
        <dbReference type="PROSITE-ProRule" id="PRU00023"/>
    </source>
</evidence>
<feature type="repeat" description="ANK" evidence="1">
    <location>
        <begin position="269"/>
        <end position="301"/>
    </location>
</feature>
<keyword evidence="1" id="KW-0040">ANK repeat</keyword>
<dbReference type="SUPFAM" id="SSF48403">
    <property type="entry name" value="Ankyrin repeat"/>
    <property type="match status" value="1"/>
</dbReference>
<dbReference type="KEGG" id="tva:4770721"/>
<dbReference type="RefSeq" id="XP_001324972.1">
    <property type="nucleotide sequence ID" value="XM_001324937.1"/>
</dbReference>
<dbReference type="SMR" id="A2E3I3"/>
<organism evidence="2 3">
    <name type="scientific">Trichomonas vaginalis (strain ATCC PRA-98 / G3)</name>
    <dbReference type="NCBI Taxonomy" id="412133"/>
    <lineage>
        <taxon>Eukaryota</taxon>
        <taxon>Metamonada</taxon>
        <taxon>Parabasalia</taxon>
        <taxon>Trichomonadida</taxon>
        <taxon>Trichomonadidae</taxon>
        <taxon>Trichomonas</taxon>
    </lineage>
</organism>
<dbReference type="Pfam" id="PF00023">
    <property type="entry name" value="Ank"/>
    <property type="match status" value="1"/>
</dbReference>
<dbReference type="PROSITE" id="PS50088">
    <property type="entry name" value="ANK_REPEAT"/>
    <property type="match status" value="1"/>
</dbReference>